<dbReference type="Pfam" id="PF00440">
    <property type="entry name" value="TetR_N"/>
    <property type="match status" value="1"/>
</dbReference>
<dbReference type="PANTHER" id="PTHR47506">
    <property type="entry name" value="TRANSCRIPTIONAL REGULATORY PROTEIN"/>
    <property type="match status" value="1"/>
</dbReference>
<evidence type="ECO:0000313" key="7">
    <source>
        <dbReference type="Proteomes" id="UP001501251"/>
    </source>
</evidence>
<dbReference type="PROSITE" id="PS50977">
    <property type="entry name" value="HTH_TETR_2"/>
    <property type="match status" value="1"/>
</dbReference>
<name>A0ABP8BMZ9_9ACTN</name>
<keyword evidence="2 4" id="KW-0238">DNA-binding</keyword>
<dbReference type="InterPro" id="IPR001647">
    <property type="entry name" value="HTH_TetR"/>
</dbReference>
<protein>
    <recommendedName>
        <fullName evidence="5">HTH tetR-type domain-containing protein</fullName>
    </recommendedName>
</protein>
<keyword evidence="1" id="KW-0805">Transcription regulation</keyword>
<comment type="caution">
    <text evidence="6">The sequence shown here is derived from an EMBL/GenBank/DDBJ whole genome shotgun (WGS) entry which is preliminary data.</text>
</comment>
<dbReference type="RefSeq" id="WP_344923490.1">
    <property type="nucleotide sequence ID" value="NZ_BAABAQ010000025.1"/>
</dbReference>
<keyword evidence="7" id="KW-1185">Reference proteome</keyword>
<feature type="DNA-binding region" description="H-T-H motif" evidence="4">
    <location>
        <begin position="34"/>
        <end position="53"/>
    </location>
</feature>
<evidence type="ECO:0000259" key="5">
    <source>
        <dbReference type="PROSITE" id="PS50977"/>
    </source>
</evidence>
<evidence type="ECO:0000313" key="6">
    <source>
        <dbReference type="EMBL" id="GAA4210830.1"/>
    </source>
</evidence>
<dbReference type="InterPro" id="IPR009057">
    <property type="entry name" value="Homeodomain-like_sf"/>
</dbReference>
<gene>
    <name evidence="6" type="ORF">GCM10022252_79160</name>
</gene>
<keyword evidence="3" id="KW-0804">Transcription</keyword>
<dbReference type="Gene3D" id="1.10.357.10">
    <property type="entry name" value="Tetracycline Repressor, domain 2"/>
    <property type="match status" value="1"/>
</dbReference>
<dbReference type="InterPro" id="IPR054129">
    <property type="entry name" value="DesT_TetR_C"/>
</dbReference>
<evidence type="ECO:0000256" key="2">
    <source>
        <dbReference type="ARBA" id="ARBA00023125"/>
    </source>
</evidence>
<evidence type="ECO:0000256" key="3">
    <source>
        <dbReference type="ARBA" id="ARBA00023163"/>
    </source>
</evidence>
<dbReference type="PANTHER" id="PTHR47506:SF6">
    <property type="entry name" value="HTH-TYPE TRANSCRIPTIONAL REPRESSOR NEMR"/>
    <property type="match status" value="1"/>
</dbReference>
<proteinExistence type="predicted"/>
<reference evidence="7" key="1">
    <citation type="journal article" date="2019" name="Int. J. Syst. Evol. Microbiol.">
        <title>The Global Catalogue of Microorganisms (GCM) 10K type strain sequencing project: providing services to taxonomists for standard genome sequencing and annotation.</title>
        <authorList>
            <consortium name="The Broad Institute Genomics Platform"/>
            <consortium name="The Broad Institute Genome Sequencing Center for Infectious Disease"/>
            <person name="Wu L."/>
            <person name="Ma J."/>
        </authorList>
    </citation>
    <scope>NUCLEOTIDE SEQUENCE [LARGE SCALE GENOMIC DNA]</scope>
    <source>
        <strain evidence="7">JCM 17388</strain>
    </source>
</reference>
<dbReference type="Pfam" id="PF21943">
    <property type="entry name" value="TetR_C_46"/>
    <property type="match status" value="1"/>
</dbReference>
<dbReference type="EMBL" id="BAABAQ010000025">
    <property type="protein sequence ID" value="GAA4210830.1"/>
    <property type="molecule type" value="Genomic_DNA"/>
</dbReference>
<feature type="domain" description="HTH tetR-type" evidence="5">
    <location>
        <begin position="11"/>
        <end position="71"/>
    </location>
</feature>
<sequence>MAGNQQRLSIDERRERLLAVGAHMFSRRPYHEIGVEELAEAAGTSNGLLYHYFKGKRQFYVAVVESAYKRLIEAVSASGDHPSGNRIMLGLTNFLTYVEEHSNEWTWLIRVAGSEGDLAQVGGEAERVFVEQIIGYVGRRPESPMLRNAVTGWVGFNENAARAWLARARLPARDAMARMMAYALLGALRGVAIDEPQALRPELAAALRERLSSPEELMDLVPSVRISRPDDTGADCTAAPAPG</sequence>
<dbReference type="SUPFAM" id="SSF46689">
    <property type="entry name" value="Homeodomain-like"/>
    <property type="match status" value="1"/>
</dbReference>
<accession>A0ABP8BMZ9</accession>
<organism evidence="6 7">
    <name type="scientific">Streptosporangium oxazolinicum</name>
    <dbReference type="NCBI Taxonomy" id="909287"/>
    <lineage>
        <taxon>Bacteria</taxon>
        <taxon>Bacillati</taxon>
        <taxon>Actinomycetota</taxon>
        <taxon>Actinomycetes</taxon>
        <taxon>Streptosporangiales</taxon>
        <taxon>Streptosporangiaceae</taxon>
        <taxon>Streptosporangium</taxon>
    </lineage>
</organism>
<dbReference type="Proteomes" id="UP001501251">
    <property type="component" value="Unassembled WGS sequence"/>
</dbReference>
<evidence type="ECO:0000256" key="1">
    <source>
        <dbReference type="ARBA" id="ARBA00023015"/>
    </source>
</evidence>
<evidence type="ECO:0000256" key="4">
    <source>
        <dbReference type="PROSITE-ProRule" id="PRU00335"/>
    </source>
</evidence>